<dbReference type="CDD" id="cd07100">
    <property type="entry name" value="ALDH_SSADH1_GabD1"/>
    <property type="match status" value="1"/>
</dbReference>
<dbReference type="Pfam" id="PF00171">
    <property type="entry name" value="Aldedh"/>
    <property type="match status" value="1"/>
</dbReference>
<proteinExistence type="inferred from homology"/>
<dbReference type="AlphaFoldDB" id="A0A3E2HD09"/>
<sequence>MSQSRYRSVNPSNGQLVQVFLQLTDEEVLAALDVAQNTFTRDWGRREVLERSKLMAKAAALMRERLEELATLDSVEMGKPIGDARYEVALSADILDYYAKNGEEFLKTIAIPDVPGSVIVTQPLGVILAIEPWNFPYYQIARVAGPQLVAGNVLIVKHASNVPRCALAIAKLFDDAGFPQGVYTNVFASLAGVNLLIDDFRVRGVTLTGSEKAGITVAERAGRQLKKVVLELGGSDPCIILPDAPLDHAITQATLGRIYNTGQTCVAVKRIIVIGKERGKQVLEGLEKKLSELRAGDPTDESTTLGPLSSEGGLNDLLKQIESAKAHGAKVVVGGKRIERPGFYLEPTIITDISHQNPLFLEETFGPVISYYVVDTEDEAISLANATKFGLGSFIFGSDTKHAQEVAERIEAGVVFINSSIYFDPALPFGGTKNSGFGRECSELGITEFVNKKMIRVAGQ</sequence>
<dbReference type="Gene3D" id="3.40.605.10">
    <property type="entry name" value="Aldehyde Dehydrogenase, Chain A, domain 1"/>
    <property type="match status" value="1"/>
</dbReference>
<dbReference type="InterPro" id="IPR044148">
    <property type="entry name" value="ALDH_GabD1-like"/>
</dbReference>
<name>A0A3E2HD09_SCYLI</name>
<dbReference type="EMBL" id="NCSJ02000078">
    <property type="protein sequence ID" value="RFU31298.1"/>
    <property type="molecule type" value="Genomic_DNA"/>
</dbReference>
<dbReference type="InterPro" id="IPR047110">
    <property type="entry name" value="GABD/Sad-like"/>
</dbReference>
<comment type="caution">
    <text evidence="4">The sequence shown here is derived from an EMBL/GenBank/DDBJ whole genome shotgun (WGS) entry which is preliminary data.</text>
</comment>
<keyword evidence="5" id="KW-1185">Reference proteome</keyword>
<evidence type="ECO:0000259" key="3">
    <source>
        <dbReference type="Pfam" id="PF00171"/>
    </source>
</evidence>
<dbReference type="InterPro" id="IPR016163">
    <property type="entry name" value="Ald_DH_C"/>
</dbReference>
<evidence type="ECO:0000256" key="1">
    <source>
        <dbReference type="ARBA" id="ARBA00009986"/>
    </source>
</evidence>
<dbReference type="InterPro" id="IPR016161">
    <property type="entry name" value="Ald_DH/histidinol_DH"/>
</dbReference>
<evidence type="ECO:0000313" key="5">
    <source>
        <dbReference type="Proteomes" id="UP000258309"/>
    </source>
</evidence>
<dbReference type="PANTHER" id="PTHR43217">
    <property type="entry name" value="SUCCINATE SEMIALDEHYDE DEHYDROGENASE [NAD(P)+] SAD"/>
    <property type="match status" value="1"/>
</dbReference>
<organism evidence="4 5">
    <name type="scientific">Scytalidium lignicola</name>
    <name type="common">Hyphomycete</name>
    <dbReference type="NCBI Taxonomy" id="5539"/>
    <lineage>
        <taxon>Eukaryota</taxon>
        <taxon>Fungi</taxon>
        <taxon>Dikarya</taxon>
        <taxon>Ascomycota</taxon>
        <taxon>Pezizomycotina</taxon>
        <taxon>Leotiomycetes</taxon>
        <taxon>Leotiomycetes incertae sedis</taxon>
        <taxon>Scytalidium</taxon>
    </lineage>
</organism>
<keyword evidence="2" id="KW-0521">NADP</keyword>
<dbReference type="GO" id="GO:0004030">
    <property type="term" value="F:aldehyde dehydrogenase [NAD(P)+] activity"/>
    <property type="evidence" value="ECO:0007669"/>
    <property type="project" value="InterPro"/>
</dbReference>
<dbReference type="SUPFAM" id="SSF53720">
    <property type="entry name" value="ALDH-like"/>
    <property type="match status" value="1"/>
</dbReference>
<dbReference type="STRING" id="5539.A0A3E2HD09"/>
<gene>
    <name evidence="4" type="ORF">B7463_g5040</name>
</gene>
<protein>
    <recommendedName>
        <fullName evidence="3">Aldehyde dehydrogenase domain-containing protein</fullName>
    </recommendedName>
</protein>
<evidence type="ECO:0000313" key="4">
    <source>
        <dbReference type="EMBL" id="RFU31298.1"/>
    </source>
</evidence>
<dbReference type="InterPro" id="IPR016162">
    <property type="entry name" value="Ald_DH_N"/>
</dbReference>
<dbReference type="Proteomes" id="UP000258309">
    <property type="component" value="Unassembled WGS sequence"/>
</dbReference>
<dbReference type="OrthoDB" id="310895at2759"/>
<dbReference type="InterPro" id="IPR015590">
    <property type="entry name" value="Aldehyde_DH_dom"/>
</dbReference>
<comment type="similarity">
    <text evidence="1">Belongs to the aldehyde dehydrogenase family.</text>
</comment>
<accession>A0A3E2HD09</accession>
<feature type="non-terminal residue" evidence="4">
    <location>
        <position position="460"/>
    </location>
</feature>
<dbReference type="PANTHER" id="PTHR43217:SF2">
    <property type="entry name" value="SUCCINATE-SEMIALDEHYDE DEHYDROGENASE [NADP(+)]"/>
    <property type="match status" value="1"/>
</dbReference>
<feature type="non-terminal residue" evidence="4">
    <location>
        <position position="1"/>
    </location>
</feature>
<dbReference type="OMA" id="PVAQLYK"/>
<reference evidence="4 5" key="1">
    <citation type="submission" date="2018-05" db="EMBL/GenBank/DDBJ databases">
        <title>Draft genome sequence of Scytalidium lignicola DSM 105466, a ubiquitous saprotrophic fungus.</title>
        <authorList>
            <person name="Buettner E."/>
            <person name="Gebauer A.M."/>
            <person name="Hofrichter M."/>
            <person name="Liers C."/>
            <person name="Kellner H."/>
        </authorList>
    </citation>
    <scope>NUCLEOTIDE SEQUENCE [LARGE SCALE GENOMIC DNA]</scope>
    <source>
        <strain evidence="4 5">DSM 105466</strain>
    </source>
</reference>
<dbReference type="Gene3D" id="3.40.309.10">
    <property type="entry name" value="Aldehyde Dehydrogenase, Chain A, domain 2"/>
    <property type="match status" value="1"/>
</dbReference>
<feature type="domain" description="Aldehyde dehydrogenase" evidence="3">
    <location>
        <begin position="4"/>
        <end position="455"/>
    </location>
</feature>
<evidence type="ECO:0000256" key="2">
    <source>
        <dbReference type="ARBA" id="ARBA00022857"/>
    </source>
</evidence>
<dbReference type="GO" id="GO:0004777">
    <property type="term" value="F:succinate-semialdehyde dehydrogenase (NAD+) activity"/>
    <property type="evidence" value="ECO:0007669"/>
    <property type="project" value="TreeGrafter"/>
</dbReference>